<dbReference type="Gene3D" id="3.10.100.10">
    <property type="entry name" value="Mannose-Binding Protein A, subunit A"/>
    <property type="match status" value="1"/>
</dbReference>
<dbReference type="AlphaFoldDB" id="A0AA36F5X0"/>
<feature type="signal peptide" evidence="18">
    <location>
        <begin position="1"/>
        <end position="23"/>
    </location>
</feature>
<sequence>MELFSLWTQLLLLLMGSTILVNADCVDGWVQLRSGHYMFVCEKEVYSDALAICNENGGSLVSINNLKEAEVLIKKLMEIITSIEQGTWWVGLSFDIDKETWIWTDRTSYDDSTMSLWAPGEPNNGLAEEDCAELNFEGKLNDESCLSAKPFICEKMKIVPQSSDNRTTHSHTSKSSTHHHQDFSFPTSRKTPFINGDYSTFETTIDSMGGQVCSYASGKVVEVSEDGFCPEQTLLNVKWPRTAAGQHAMMPCPSGSNMAFRKCNNYPVCWEENHNIQNCTSRQIRDFLSKATSELSKGTNKAKVVVSQKLADVTSQPKMSVEDYVVASEFFKSFSNSLDFSSKPKKETVESIVTDVVKIGNNLMSKDQTKAFNNMTKHEVVESASELMSSVDSATMKLVNAIDEPQLIVKKTENIEAQLQVLDVDKLEEPEITFHSEGDSFALPSENLRSISKGGLAKVVFVTYNSLPDLMPTIETDTAEGQKEVKIYSKIISASVANYHGEVLREPVVFSMEHTKPLPIHVKPRCSFWNMTANTRPYWSQKGCRMINSDIYQTKCRCNHLTNFAILMDVEGIEISYTHQNALRIITYVGCSISMIGLFLSWITFNVVTAIRGERNSIHKNLVFCLFVAQLLFMIGVDRTTNKMVCSVFAGLMHYFFLAAFSWMLMEAAKILIMIVQVFKTAKSKMIYYYIFGYGFPTLVVSISAIVNLDGYGTDRHCWLSTEDYFVWAFNGPVAFVLLVNAIILTYALITIYQHSGYVIPDDMVGTIGAWVKGALSLEVILGLTWVFGFFYMNEATLVIAYIFAILNSLQGFFIYCFHCLGNKQVWKEYKRLLKVKEKSTSGTSTKTASVTRKPTDAANYEMAAPNHNKQ</sequence>
<evidence type="ECO:0000256" key="9">
    <source>
        <dbReference type="ARBA" id="ARBA00022989"/>
    </source>
</evidence>
<feature type="compositionally biased region" description="Basic residues" evidence="16">
    <location>
        <begin position="168"/>
        <end position="178"/>
    </location>
</feature>
<feature type="transmembrane region" description="Helical" evidence="17">
    <location>
        <begin position="799"/>
        <end position="822"/>
    </location>
</feature>
<dbReference type="SUPFAM" id="SSF111418">
    <property type="entry name" value="Hormone receptor domain"/>
    <property type="match status" value="1"/>
</dbReference>
<feature type="transmembrane region" description="Helical" evidence="17">
    <location>
        <begin position="649"/>
        <end position="666"/>
    </location>
</feature>
<evidence type="ECO:0000313" key="22">
    <source>
        <dbReference type="EMBL" id="CAI9726981.1"/>
    </source>
</evidence>
<evidence type="ECO:0000259" key="19">
    <source>
        <dbReference type="PROSITE" id="PS50041"/>
    </source>
</evidence>
<dbReference type="SMART" id="SM00034">
    <property type="entry name" value="CLECT"/>
    <property type="match status" value="1"/>
</dbReference>
<name>A0AA36F5X0_OCTVU</name>
<feature type="region of interest" description="Disordered" evidence="16">
    <location>
        <begin position="839"/>
        <end position="871"/>
    </location>
</feature>
<evidence type="ECO:0000259" key="21">
    <source>
        <dbReference type="PROSITE" id="PS50261"/>
    </source>
</evidence>
<comment type="subcellular location">
    <subcellularLocation>
        <location evidence="1">Cell membrane</location>
        <topology evidence="1">Multi-pass membrane protein</topology>
    </subcellularLocation>
</comment>
<keyword evidence="9 17" id="KW-1133">Transmembrane helix</keyword>
<proteinExistence type="inferred from homology"/>
<dbReference type="InterPro" id="IPR046338">
    <property type="entry name" value="GAIN_dom_sf"/>
</dbReference>
<evidence type="ECO:0000256" key="5">
    <source>
        <dbReference type="ARBA" id="ARBA00022692"/>
    </source>
</evidence>
<evidence type="ECO:0000256" key="12">
    <source>
        <dbReference type="ARBA" id="ARBA00023157"/>
    </source>
</evidence>
<dbReference type="InterPro" id="IPR000832">
    <property type="entry name" value="GPCR_2_secretin-like"/>
</dbReference>
<keyword evidence="6 18" id="KW-0732">Signal</keyword>
<gene>
    <name evidence="22" type="ORF">OCTVUL_1B019880</name>
</gene>
<protein>
    <submittedName>
        <fullName evidence="22">Adhesion G protein-coupled receptor L3-like</fullName>
    </submittedName>
</protein>
<evidence type="ECO:0000256" key="8">
    <source>
        <dbReference type="ARBA" id="ARBA00022837"/>
    </source>
</evidence>
<dbReference type="CDD" id="cd00037">
    <property type="entry name" value="CLECT"/>
    <property type="match status" value="1"/>
</dbReference>
<evidence type="ECO:0000256" key="1">
    <source>
        <dbReference type="ARBA" id="ARBA00004651"/>
    </source>
</evidence>
<feature type="domain" description="G-protein coupled receptors family 2 profile 2" evidence="21">
    <location>
        <begin position="583"/>
        <end position="823"/>
    </location>
</feature>
<dbReference type="InterPro" id="IPR048072">
    <property type="entry name" value="7tmB2_latrophilin-like"/>
</dbReference>
<dbReference type="Gene3D" id="4.10.1240.10">
    <property type="entry name" value="GPCR, family 2, extracellular hormone receptor domain"/>
    <property type="match status" value="1"/>
</dbReference>
<keyword evidence="3" id="KW-1003">Cell membrane</keyword>
<feature type="region of interest" description="Disordered" evidence="16">
    <location>
        <begin position="162"/>
        <end position="187"/>
    </location>
</feature>
<keyword evidence="7" id="KW-0677">Repeat</keyword>
<accession>A0AA36F5X0</accession>
<organism evidence="22 23">
    <name type="scientific">Octopus vulgaris</name>
    <name type="common">Common octopus</name>
    <dbReference type="NCBI Taxonomy" id="6645"/>
    <lineage>
        <taxon>Eukaryota</taxon>
        <taxon>Metazoa</taxon>
        <taxon>Spiralia</taxon>
        <taxon>Lophotrochozoa</taxon>
        <taxon>Mollusca</taxon>
        <taxon>Cephalopoda</taxon>
        <taxon>Coleoidea</taxon>
        <taxon>Octopodiformes</taxon>
        <taxon>Octopoda</taxon>
        <taxon>Incirrata</taxon>
        <taxon>Octopodidae</taxon>
        <taxon>Octopus</taxon>
    </lineage>
</organism>
<dbReference type="Pfam" id="PF00059">
    <property type="entry name" value="Lectin_C"/>
    <property type="match status" value="1"/>
</dbReference>
<keyword evidence="13" id="KW-0675">Receptor</keyword>
<evidence type="ECO:0000256" key="17">
    <source>
        <dbReference type="SAM" id="Phobius"/>
    </source>
</evidence>
<dbReference type="Pfam" id="PF01825">
    <property type="entry name" value="GPS"/>
    <property type="match status" value="1"/>
</dbReference>
<feature type="transmembrane region" description="Helical" evidence="17">
    <location>
        <begin position="771"/>
        <end position="793"/>
    </location>
</feature>
<dbReference type="InterPro" id="IPR016186">
    <property type="entry name" value="C-type_lectin-like/link_sf"/>
</dbReference>
<dbReference type="SMART" id="SM00303">
    <property type="entry name" value="GPS"/>
    <property type="match status" value="1"/>
</dbReference>
<keyword evidence="12" id="KW-1015">Disulfide bond</keyword>
<dbReference type="GO" id="GO:0004930">
    <property type="term" value="F:G protein-coupled receptor activity"/>
    <property type="evidence" value="ECO:0007669"/>
    <property type="project" value="UniProtKB-KW"/>
</dbReference>
<dbReference type="InterPro" id="IPR001879">
    <property type="entry name" value="GPCR_2_extracellular_dom"/>
</dbReference>
<evidence type="ECO:0000256" key="15">
    <source>
        <dbReference type="ARBA" id="ARBA00023224"/>
    </source>
</evidence>
<keyword evidence="5 17" id="KW-0812">Transmembrane</keyword>
<dbReference type="PROSITE" id="PS50261">
    <property type="entry name" value="G_PROTEIN_RECEP_F2_4"/>
    <property type="match status" value="1"/>
</dbReference>
<dbReference type="SUPFAM" id="SSF56436">
    <property type="entry name" value="C-type lectin-like"/>
    <property type="match status" value="1"/>
</dbReference>
<dbReference type="InterPro" id="IPR036445">
    <property type="entry name" value="GPCR_2_extracell_dom_sf"/>
</dbReference>
<dbReference type="InterPro" id="IPR018378">
    <property type="entry name" value="C-type_lectin_CS"/>
</dbReference>
<evidence type="ECO:0000256" key="18">
    <source>
        <dbReference type="SAM" id="SignalP"/>
    </source>
</evidence>
<comment type="similarity">
    <text evidence="2">Belongs to the G-protein coupled receptor 2 family. Adhesion G-protein coupled receptor (ADGR) subfamily.</text>
</comment>
<dbReference type="PRINTS" id="PR00249">
    <property type="entry name" value="GPCRSECRETIN"/>
</dbReference>
<keyword evidence="8" id="KW-0106">Calcium</keyword>
<evidence type="ECO:0000256" key="10">
    <source>
        <dbReference type="ARBA" id="ARBA00023040"/>
    </source>
</evidence>
<feature type="transmembrane region" description="Helical" evidence="17">
    <location>
        <begin position="687"/>
        <end position="707"/>
    </location>
</feature>
<evidence type="ECO:0000256" key="13">
    <source>
        <dbReference type="ARBA" id="ARBA00023170"/>
    </source>
</evidence>
<evidence type="ECO:0000256" key="11">
    <source>
        <dbReference type="ARBA" id="ARBA00023136"/>
    </source>
</evidence>
<keyword evidence="11 17" id="KW-0472">Membrane</keyword>
<dbReference type="PANTHER" id="PTHR12011:SF347">
    <property type="entry name" value="FI21270P1-RELATED"/>
    <property type="match status" value="1"/>
</dbReference>
<dbReference type="PANTHER" id="PTHR12011">
    <property type="entry name" value="ADHESION G-PROTEIN COUPLED RECEPTOR"/>
    <property type="match status" value="1"/>
</dbReference>
<feature type="chain" id="PRO_5041211809" evidence="18">
    <location>
        <begin position="24"/>
        <end position="871"/>
    </location>
</feature>
<dbReference type="PROSITE" id="PS50041">
    <property type="entry name" value="C_TYPE_LECTIN_2"/>
    <property type="match status" value="1"/>
</dbReference>
<dbReference type="Gene3D" id="1.20.1070.10">
    <property type="entry name" value="Rhodopsin 7-helix transmembrane proteins"/>
    <property type="match status" value="1"/>
</dbReference>
<feature type="domain" description="C-type lectin" evidence="19">
    <location>
        <begin position="32"/>
        <end position="154"/>
    </location>
</feature>
<feature type="transmembrane region" description="Helical" evidence="17">
    <location>
        <begin position="621"/>
        <end position="637"/>
    </location>
</feature>
<dbReference type="EMBL" id="OX597821">
    <property type="protein sequence ID" value="CAI9726981.1"/>
    <property type="molecule type" value="Genomic_DNA"/>
</dbReference>
<dbReference type="SUPFAM" id="SSF81321">
    <property type="entry name" value="Family A G protein-coupled receptor-like"/>
    <property type="match status" value="1"/>
</dbReference>
<feature type="transmembrane region" description="Helical" evidence="17">
    <location>
        <begin position="727"/>
        <end position="750"/>
    </location>
</feature>
<evidence type="ECO:0000256" key="6">
    <source>
        <dbReference type="ARBA" id="ARBA00022729"/>
    </source>
</evidence>
<evidence type="ECO:0000256" key="7">
    <source>
        <dbReference type="ARBA" id="ARBA00022737"/>
    </source>
</evidence>
<dbReference type="Proteomes" id="UP001162480">
    <property type="component" value="Chromosome 8"/>
</dbReference>
<dbReference type="GO" id="GO:0007166">
    <property type="term" value="P:cell surface receptor signaling pathway"/>
    <property type="evidence" value="ECO:0007669"/>
    <property type="project" value="InterPro"/>
</dbReference>
<evidence type="ECO:0000259" key="20">
    <source>
        <dbReference type="PROSITE" id="PS50221"/>
    </source>
</evidence>
<keyword evidence="14" id="KW-0325">Glycoprotein</keyword>
<dbReference type="Gene3D" id="2.60.220.50">
    <property type="match status" value="1"/>
</dbReference>
<keyword evidence="23" id="KW-1185">Reference proteome</keyword>
<feature type="transmembrane region" description="Helical" evidence="17">
    <location>
        <begin position="585"/>
        <end position="609"/>
    </location>
</feature>
<dbReference type="GO" id="GO:0005886">
    <property type="term" value="C:plasma membrane"/>
    <property type="evidence" value="ECO:0007669"/>
    <property type="project" value="UniProtKB-SubCell"/>
</dbReference>
<evidence type="ECO:0000256" key="2">
    <source>
        <dbReference type="ARBA" id="ARBA00007343"/>
    </source>
</evidence>
<evidence type="ECO:0000256" key="4">
    <source>
        <dbReference type="ARBA" id="ARBA00022536"/>
    </source>
</evidence>
<reference evidence="22" key="1">
    <citation type="submission" date="2023-08" db="EMBL/GenBank/DDBJ databases">
        <authorList>
            <person name="Alioto T."/>
            <person name="Alioto T."/>
            <person name="Gomez Garrido J."/>
        </authorList>
    </citation>
    <scope>NUCLEOTIDE SEQUENCE</scope>
</reference>
<dbReference type="InterPro" id="IPR000203">
    <property type="entry name" value="GPS"/>
</dbReference>
<feature type="compositionally biased region" description="Low complexity" evidence="16">
    <location>
        <begin position="841"/>
        <end position="852"/>
    </location>
</feature>
<dbReference type="PROSITE" id="PS00615">
    <property type="entry name" value="C_TYPE_LECTIN_1"/>
    <property type="match status" value="1"/>
</dbReference>
<dbReference type="InterPro" id="IPR001304">
    <property type="entry name" value="C-type_lectin-like"/>
</dbReference>
<dbReference type="FunFam" id="1.20.1070.10:FF:000054">
    <property type="entry name" value="Adhesion G protein-coupled receptor E3"/>
    <property type="match status" value="1"/>
</dbReference>
<evidence type="ECO:0000256" key="14">
    <source>
        <dbReference type="ARBA" id="ARBA00023180"/>
    </source>
</evidence>
<dbReference type="InterPro" id="IPR016187">
    <property type="entry name" value="CTDL_fold"/>
</dbReference>
<dbReference type="PROSITE" id="PS50221">
    <property type="entry name" value="GAIN_B"/>
    <property type="match status" value="1"/>
</dbReference>
<evidence type="ECO:0000256" key="16">
    <source>
        <dbReference type="SAM" id="MobiDB-lite"/>
    </source>
</evidence>
<dbReference type="InterPro" id="IPR057244">
    <property type="entry name" value="GAIN_B"/>
</dbReference>
<evidence type="ECO:0000313" key="23">
    <source>
        <dbReference type="Proteomes" id="UP001162480"/>
    </source>
</evidence>
<dbReference type="InterPro" id="IPR017981">
    <property type="entry name" value="GPCR_2-like_7TM"/>
</dbReference>
<keyword evidence="10" id="KW-0297">G-protein coupled receptor</keyword>
<dbReference type="Pfam" id="PF00002">
    <property type="entry name" value="7tm_2"/>
    <property type="match status" value="1"/>
</dbReference>
<evidence type="ECO:0000256" key="3">
    <source>
        <dbReference type="ARBA" id="ARBA00022475"/>
    </source>
</evidence>
<keyword evidence="15" id="KW-0807">Transducer</keyword>
<dbReference type="CDD" id="cd15440">
    <property type="entry name" value="7tmB2_latrophilin-like_invertebrate"/>
    <property type="match status" value="1"/>
</dbReference>
<dbReference type="SMART" id="SM00008">
    <property type="entry name" value="HormR"/>
    <property type="match status" value="1"/>
</dbReference>
<keyword evidence="4" id="KW-0245">EGF-like domain</keyword>
<feature type="domain" description="GAIN-B" evidence="20">
    <location>
        <begin position="405"/>
        <end position="574"/>
    </location>
</feature>